<keyword evidence="2 5" id="KW-0812">Transmembrane</keyword>
<evidence type="ECO:0000313" key="7">
    <source>
        <dbReference type="EMBL" id="BCZ48682.1"/>
    </source>
</evidence>
<dbReference type="PANTHER" id="PTHR43229">
    <property type="entry name" value="NODULATION PROTEIN J"/>
    <property type="match status" value="1"/>
</dbReference>
<comment type="similarity">
    <text evidence="5">Belongs to the ABC-2 integral membrane protein family.</text>
</comment>
<dbReference type="PROSITE" id="PS51012">
    <property type="entry name" value="ABC_TM2"/>
    <property type="match status" value="1"/>
</dbReference>
<keyword evidence="3 5" id="KW-1133">Transmembrane helix</keyword>
<dbReference type="PANTHER" id="PTHR43229:SF6">
    <property type="entry name" value="ABC-TYPE MULTIDRUG TRANSPORT SYSTEM, PERMEASE COMPONENT"/>
    <property type="match status" value="1"/>
</dbReference>
<comment type="subcellular location">
    <subcellularLocation>
        <location evidence="5">Cell membrane</location>
        <topology evidence="5">Multi-pass membrane protein</topology>
    </subcellularLocation>
    <subcellularLocation>
        <location evidence="1">Membrane</location>
        <topology evidence="1">Multi-pass membrane protein</topology>
    </subcellularLocation>
</comment>
<keyword evidence="5" id="KW-1003">Cell membrane</keyword>
<dbReference type="Proteomes" id="UP000824633">
    <property type="component" value="Chromosome"/>
</dbReference>
<feature type="transmembrane region" description="Helical" evidence="5">
    <location>
        <begin position="21"/>
        <end position="41"/>
    </location>
</feature>
<feature type="transmembrane region" description="Helical" evidence="5">
    <location>
        <begin position="53"/>
        <end position="76"/>
    </location>
</feature>
<evidence type="ECO:0000259" key="6">
    <source>
        <dbReference type="PROSITE" id="PS51012"/>
    </source>
</evidence>
<dbReference type="InterPro" id="IPR013525">
    <property type="entry name" value="ABC2_TM"/>
</dbReference>
<sequence length="248" mass="27832">MDGFIILFNFGMKKRIKDSFIIGYGVMMPLFMIVILGYMTSNYYTGENGISSYYYYALVTAPLCTFLNAVTLIYVAREESLYKCGERFIIAPISNISIVLSKIIPSTISISIFNIILMAICKLLFKVDFRSRFLEVILLLTILSFMSCAMGTFIGLCTKDFMTIKNFISTPILIMGVLGGSFFPIGSLGKVMETVSYISPLTWINKGIFIMLNDNSMKIYIIALILTLSIGILFTIGAIKKFKKEAFL</sequence>
<feature type="transmembrane region" description="Helical" evidence="5">
    <location>
        <begin position="168"/>
        <end position="188"/>
    </location>
</feature>
<dbReference type="InterPro" id="IPR000412">
    <property type="entry name" value="ABC_2_transport"/>
</dbReference>
<dbReference type="PIRSF" id="PIRSF006648">
    <property type="entry name" value="DrrB"/>
    <property type="match status" value="1"/>
</dbReference>
<feature type="domain" description="ABC transmembrane type-2" evidence="6">
    <location>
        <begin position="20"/>
        <end position="245"/>
    </location>
</feature>
<gene>
    <name evidence="7" type="ORF">psyc5s11_47490</name>
</gene>
<evidence type="ECO:0000256" key="3">
    <source>
        <dbReference type="ARBA" id="ARBA00022989"/>
    </source>
</evidence>
<protein>
    <recommendedName>
        <fullName evidence="5">Transport permease protein</fullName>
    </recommendedName>
</protein>
<keyword evidence="5" id="KW-0813">Transport</keyword>
<organism evidence="7 8">
    <name type="scientific">Clostridium gelidum</name>
    <dbReference type="NCBI Taxonomy" id="704125"/>
    <lineage>
        <taxon>Bacteria</taxon>
        <taxon>Bacillati</taxon>
        <taxon>Bacillota</taxon>
        <taxon>Clostridia</taxon>
        <taxon>Eubacteriales</taxon>
        <taxon>Clostridiaceae</taxon>
        <taxon>Clostridium</taxon>
    </lineage>
</organism>
<dbReference type="EMBL" id="AP024849">
    <property type="protein sequence ID" value="BCZ48682.1"/>
    <property type="molecule type" value="Genomic_DNA"/>
</dbReference>
<dbReference type="InterPro" id="IPR051784">
    <property type="entry name" value="Nod_factor_ABC_transporter"/>
</dbReference>
<dbReference type="RefSeq" id="WP_224034930.1">
    <property type="nucleotide sequence ID" value="NZ_AP024849.1"/>
</dbReference>
<evidence type="ECO:0000256" key="4">
    <source>
        <dbReference type="ARBA" id="ARBA00023136"/>
    </source>
</evidence>
<evidence type="ECO:0000256" key="5">
    <source>
        <dbReference type="RuleBase" id="RU361157"/>
    </source>
</evidence>
<feature type="transmembrane region" description="Helical" evidence="5">
    <location>
        <begin position="136"/>
        <end position="156"/>
    </location>
</feature>
<feature type="transmembrane region" description="Helical" evidence="5">
    <location>
        <begin position="219"/>
        <end position="239"/>
    </location>
</feature>
<keyword evidence="4 5" id="KW-0472">Membrane</keyword>
<evidence type="ECO:0000256" key="2">
    <source>
        <dbReference type="ARBA" id="ARBA00022692"/>
    </source>
</evidence>
<evidence type="ECO:0000256" key="1">
    <source>
        <dbReference type="ARBA" id="ARBA00004141"/>
    </source>
</evidence>
<proteinExistence type="inferred from homology"/>
<comment type="caution">
    <text evidence="5">Lacks conserved residue(s) required for the propagation of feature annotation.</text>
</comment>
<dbReference type="Pfam" id="PF01061">
    <property type="entry name" value="ABC2_membrane"/>
    <property type="match status" value="1"/>
</dbReference>
<dbReference type="InterPro" id="IPR047817">
    <property type="entry name" value="ABC2_TM_bact-type"/>
</dbReference>
<evidence type="ECO:0000313" key="8">
    <source>
        <dbReference type="Proteomes" id="UP000824633"/>
    </source>
</evidence>
<keyword evidence="8" id="KW-1185">Reference proteome</keyword>
<accession>A0ABN6J2V7</accession>
<reference evidence="8" key="1">
    <citation type="submission" date="2021-07" db="EMBL/GenBank/DDBJ databases">
        <title>Complete genome sequencing of a Clostridium isolate.</title>
        <authorList>
            <person name="Ueki A."/>
            <person name="Tonouchi A."/>
        </authorList>
    </citation>
    <scope>NUCLEOTIDE SEQUENCE [LARGE SCALE GENOMIC DNA]</scope>
    <source>
        <strain evidence="8">C5S11</strain>
    </source>
</reference>
<name>A0ABN6J2V7_9CLOT</name>